<dbReference type="AlphaFoldDB" id="A0A915EHY9"/>
<dbReference type="PANTHER" id="PTHR12198:SF0">
    <property type="entry name" value="HOMEOBOX PROTEIN PROSPERO"/>
    <property type="match status" value="1"/>
</dbReference>
<keyword evidence="5" id="KW-0804">Transcription</keyword>
<name>A0A915EHY9_9BILA</name>
<evidence type="ECO:0000256" key="5">
    <source>
        <dbReference type="ARBA" id="ARBA00023163"/>
    </source>
</evidence>
<evidence type="ECO:0000259" key="8">
    <source>
        <dbReference type="PROSITE" id="PS51818"/>
    </source>
</evidence>
<accession>A0A915EHY9</accession>
<dbReference type="WBParaSite" id="jg6205">
    <property type="protein sequence ID" value="jg6205"/>
    <property type="gene ID" value="jg6205"/>
</dbReference>
<reference evidence="10" key="1">
    <citation type="submission" date="2022-11" db="UniProtKB">
        <authorList>
            <consortium name="WormBaseParasite"/>
        </authorList>
    </citation>
    <scope>IDENTIFICATION</scope>
</reference>
<organism evidence="9 10">
    <name type="scientific">Ditylenchus dipsaci</name>
    <dbReference type="NCBI Taxonomy" id="166011"/>
    <lineage>
        <taxon>Eukaryota</taxon>
        <taxon>Metazoa</taxon>
        <taxon>Ecdysozoa</taxon>
        <taxon>Nematoda</taxon>
        <taxon>Chromadorea</taxon>
        <taxon>Rhabditida</taxon>
        <taxon>Tylenchina</taxon>
        <taxon>Tylenchomorpha</taxon>
        <taxon>Sphaerularioidea</taxon>
        <taxon>Anguinidae</taxon>
        <taxon>Anguininae</taxon>
        <taxon>Ditylenchus</taxon>
    </lineage>
</organism>
<dbReference type="InterPro" id="IPR039350">
    <property type="entry name" value="Prospero_homeodomain"/>
</dbReference>
<feature type="compositionally biased region" description="Polar residues" evidence="7">
    <location>
        <begin position="505"/>
        <end position="523"/>
    </location>
</feature>
<dbReference type="GO" id="GO:0007399">
    <property type="term" value="P:nervous system development"/>
    <property type="evidence" value="ECO:0007669"/>
    <property type="project" value="UniProtKB-ARBA"/>
</dbReference>
<evidence type="ECO:0000256" key="4">
    <source>
        <dbReference type="ARBA" id="ARBA00023155"/>
    </source>
</evidence>
<feature type="compositionally biased region" description="Acidic residues" evidence="7">
    <location>
        <begin position="217"/>
        <end position="232"/>
    </location>
</feature>
<evidence type="ECO:0000256" key="1">
    <source>
        <dbReference type="ARBA" id="ARBA00004123"/>
    </source>
</evidence>
<dbReference type="PROSITE" id="PS51818">
    <property type="entry name" value="HOMEO_PROSPERO"/>
    <property type="match status" value="1"/>
</dbReference>
<dbReference type="PANTHER" id="PTHR12198">
    <property type="entry name" value="HOMEOBOX PROTEIN PROSPERO/PROX-1/CEH-26"/>
    <property type="match status" value="1"/>
</dbReference>
<dbReference type="GO" id="GO:0005634">
    <property type="term" value="C:nucleus"/>
    <property type="evidence" value="ECO:0007669"/>
    <property type="project" value="UniProtKB-SubCell"/>
</dbReference>
<dbReference type="SUPFAM" id="SSF46689">
    <property type="entry name" value="Homeodomain-like"/>
    <property type="match status" value="1"/>
</dbReference>
<sequence length="641" mass="70406">MSSGPIPPPTPIIPFAAQQFQNTLSHLFPNGGANPFNISCLSSSSPLATSAVNGTNSAAAAAALANSHRIKMKRCRQRVDAGEPRNSYQSQMKLNSLRKEASVVLLSDHGSHCNQQSYEDCDEELLKVEDDQKIEQEDEEDDDQSIGDEPNHGPNSEYPVYFQKSHLCEELLLQHQQAEEDHDVSATSQAYKKDVRGEEEEQLEHKTAEQGQISKEAEEEDEEEYNEDDQQSEVDHSTVNNNNNNNEKVEQKPEEEEENCAAAILDASSALDSTTDDTFTSKFHHRRLYSTLLEQRKNAAVKNVQVENDKSGVIPQQQQVQDIQRNFTKLEQSLKDELVGAFSGTIDKVVGESFSNVLRIVEAMQMAYPGRAAQAAAAFMNGSAGSFGQGIVPTSSIQQHNYGNFFAAAAAAQNHNSSALAATAAAAALANSHPACASTSLNGGGIFPAAPQLPSPFKAFTSSGFFPSATTTPLKNLSDDGGPRKKRSKVTDSVRGPRSSAAREASNSLPVSERSSPQLNSYFPPTMVSHPLYNSSTAFGNGVDSRDESPTANNSDDNNPDEFSDYGAYDGACQQKYTLTHVHLRKAKLMFFYTRYPSSAVLKSYFPDIHFNKNNTAQLVKWFSNFREFFYMQMENMPNKQ</sequence>
<dbReference type="InterPro" id="IPR023082">
    <property type="entry name" value="Homeo_prospero_dom"/>
</dbReference>
<protein>
    <submittedName>
        <fullName evidence="10">Prospero domain-containing protein</fullName>
    </submittedName>
</protein>
<dbReference type="GO" id="GO:0000978">
    <property type="term" value="F:RNA polymerase II cis-regulatory region sequence-specific DNA binding"/>
    <property type="evidence" value="ECO:0007669"/>
    <property type="project" value="TreeGrafter"/>
</dbReference>
<dbReference type="GO" id="GO:0000981">
    <property type="term" value="F:DNA-binding transcription factor activity, RNA polymerase II-specific"/>
    <property type="evidence" value="ECO:0007669"/>
    <property type="project" value="TreeGrafter"/>
</dbReference>
<feature type="region of interest" description="Disordered" evidence="7">
    <location>
        <begin position="538"/>
        <end position="565"/>
    </location>
</feature>
<dbReference type="Proteomes" id="UP000887574">
    <property type="component" value="Unplaced"/>
</dbReference>
<keyword evidence="6" id="KW-0539">Nucleus</keyword>
<proteinExistence type="predicted"/>
<keyword evidence="9" id="KW-1185">Reference proteome</keyword>
<comment type="subcellular location">
    <subcellularLocation>
        <location evidence="1">Nucleus</location>
    </subcellularLocation>
</comment>
<keyword evidence="2" id="KW-0805">Transcription regulation</keyword>
<feature type="region of interest" description="Disordered" evidence="7">
    <location>
        <begin position="134"/>
        <end position="159"/>
    </location>
</feature>
<evidence type="ECO:0000256" key="6">
    <source>
        <dbReference type="ARBA" id="ARBA00023242"/>
    </source>
</evidence>
<dbReference type="InterPro" id="IPR037131">
    <property type="entry name" value="Homeo_prospero_dom_sf"/>
</dbReference>
<evidence type="ECO:0000256" key="2">
    <source>
        <dbReference type="ARBA" id="ARBA00023015"/>
    </source>
</evidence>
<dbReference type="Gene3D" id="1.10.10.500">
    <property type="entry name" value="Homeo-prospero domain"/>
    <property type="match status" value="1"/>
</dbReference>
<keyword evidence="4" id="KW-0371">Homeobox</keyword>
<evidence type="ECO:0000256" key="3">
    <source>
        <dbReference type="ARBA" id="ARBA00023125"/>
    </source>
</evidence>
<evidence type="ECO:0000313" key="9">
    <source>
        <dbReference type="Proteomes" id="UP000887574"/>
    </source>
</evidence>
<evidence type="ECO:0000313" key="10">
    <source>
        <dbReference type="WBParaSite" id="jg6205"/>
    </source>
</evidence>
<evidence type="ECO:0000256" key="7">
    <source>
        <dbReference type="SAM" id="MobiDB-lite"/>
    </source>
</evidence>
<dbReference type="InterPro" id="IPR009057">
    <property type="entry name" value="Homeodomain-like_sf"/>
</dbReference>
<feature type="domain" description="Prospero" evidence="8">
    <location>
        <begin position="576"/>
        <end position="641"/>
    </location>
</feature>
<feature type="region of interest" description="Disordered" evidence="7">
    <location>
        <begin position="177"/>
        <end position="259"/>
    </location>
</feature>
<dbReference type="GO" id="GO:0048468">
    <property type="term" value="P:cell development"/>
    <property type="evidence" value="ECO:0007669"/>
    <property type="project" value="UniProtKB-ARBA"/>
</dbReference>
<keyword evidence="3" id="KW-0238">DNA-binding</keyword>
<feature type="compositionally biased region" description="Acidic residues" evidence="7">
    <location>
        <begin position="136"/>
        <end position="146"/>
    </location>
</feature>
<dbReference type="Pfam" id="PF05044">
    <property type="entry name" value="HPD"/>
    <property type="match status" value="1"/>
</dbReference>
<feature type="region of interest" description="Disordered" evidence="7">
    <location>
        <begin position="471"/>
        <end position="523"/>
    </location>
</feature>